<dbReference type="AlphaFoldDB" id="A0A9P5MY87"/>
<sequence length="152" mass="16818">MSSPTRFDFEPSQGKAFACPMFLFEGADTVIEFALPLNKALSALLITLRARFETAPQVEAVTTPTTTNADDIAPEDLSHDVLIELMRIENAVEKLKTTGDICSQVEVGILCNDLAKDACTKDVFREMDGFLAVINILSTLRVYREENLTSER</sequence>
<keyword evidence="3" id="KW-1185">Reference proteome</keyword>
<evidence type="ECO:0000259" key="1">
    <source>
        <dbReference type="Pfam" id="PF23295"/>
    </source>
</evidence>
<gene>
    <name evidence="2" type="ORF">DFH94DRAFT_852528</name>
</gene>
<name>A0A9P5MY87_9AGAM</name>
<evidence type="ECO:0000313" key="2">
    <source>
        <dbReference type="EMBL" id="KAF8481722.1"/>
    </source>
</evidence>
<organism evidence="2 3">
    <name type="scientific">Russula ochroleuca</name>
    <dbReference type="NCBI Taxonomy" id="152965"/>
    <lineage>
        <taxon>Eukaryota</taxon>
        <taxon>Fungi</taxon>
        <taxon>Dikarya</taxon>
        <taxon>Basidiomycota</taxon>
        <taxon>Agaricomycotina</taxon>
        <taxon>Agaricomycetes</taxon>
        <taxon>Russulales</taxon>
        <taxon>Russulaceae</taxon>
        <taxon>Russula</taxon>
    </lineage>
</organism>
<dbReference type="EMBL" id="WHVB01000006">
    <property type="protein sequence ID" value="KAF8481722.1"/>
    <property type="molecule type" value="Genomic_DNA"/>
</dbReference>
<accession>A0A9P5MY87</accession>
<reference evidence="2" key="2">
    <citation type="journal article" date="2020" name="Nat. Commun.">
        <title>Large-scale genome sequencing of mycorrhizal fungi provides insights into the early evolution of symbiotic traits.</title>
        <authorList>
            <person name="Miyauchi S."/>
            <person name="Kiss E."/>
            <person name="Kuo A."/>
            <person name="Drula E."/>
            <person name="Kohler A."/>
            <person name="Sanchez-Garcia M."/>
            <person name="Morin E."/>
            <person name="Andreopoulos B."/>
            <person name="Barry K.W."/>
            <person name="Bonito G."/>
            <person name="Buee M."/>
            <person name="Carver A."/>
            <person name="Chen C."/>
            <person name="Cichocki N."/>
            <person name="Clum A."/>
            <person name="Culley D."/>
            <person name="Crous P.W."/>
            <person name="Fauchery L."/>
            <person name="Girlanda M."/>
            <person name="Hayes R.D."/>
            <person name="Keri Z."/>
            <person name="LaButti K."/>
            <person name="Lipzen A."/>
            <person name="Lombard V."/>
            <person name="Magnuson J."/>
            <person name="Maillard F."/>
            <person name="Murat C."/>
            <person name="Nolan M."/>
            <person name="Ohm R.A."/>
            <person name="Pangilinan J."/>
            <person name="Pereira M.F."/>
            <person name="Perotto S."/>
            <person name="Peter M."/>
            <person name="Pfister S."/>
            <person name="Riley R."/>
            <person name="Sitrit Y."/>
            <person name="Stielow J.B."/>
            <person name="Szollosi G."/>
            <person name="Zifcakova L."/>
            <person name="Stursova M."/>
            <person name="Spatafora J.W."/>
            <person name="Tedersoo L."/>
            <person name="Vaario L.M."/>
            <person name="Yamada A."/>
            <person name="Yan M."/>
            <person name="Wang P."/>
            <person name="Xu J."/>
            <person name="Bruns T."/>
            <person name="Baldrian P."/>
            <person name="Vilgalys R."/>
            <person name="Dunand C."/>
            <person name="Henrissat B."/>
            <person name="Grigoriev I.V."/>
            <person name="Hibbett D."/>
            <person name="Nagy L.G."/>
            <person name="Martin F.M."/>
        </authorList>
    </citation>
    <scope>NUCLEOTIDE SEQUENCE</scope>
    <source>
        <strain evidence="2">Prilba</strain>
    </source>
</reference>
<dbReference type="InterPro" id="IPR056252">
    <property type="entry name" value="Alfy-like_Arm-like"/>
</dbReference>
<dbReference type="Pfam" id="PF23295">
    <property type="entry name" value="Arm_4"/>
    <property type="match status" value="1"/>
</dbReference>
<feature type="domain" description="Alfy-like armadillo-like repeat" evidence="1">
    <location>
        <begin position="74"/>
        <end position="146"/>
    </location>
</feature>
<evidence type="ECO:0000313" key="3">
    <source>
        <dbReference type="Proteomes" id="UP000759537"/>
    </source>
</evidence>
<comment type="caution">
    <text evidence="2">The sequence shown here is derived from an EMBL/GenBank/DDBJ whole genome shotgun (WGS) entry which is preliminary data.</text>
</comment>
<reference evidence="2" key="1">
    <citation type="submission" date="2019-10" db="EMBL/GenBank/DDBJ databases">
        <authorList>
            <consortium name="DOE Joint Genome Institute"/>
            <person name="Kuo A."/>
            <person name="Miyauchi S."/>
            <person name="Kiss E."/>
            <person name="Drula E."/>
            <person name="Kohler A."/>
            <person name="Sanchez-Garcia M."/>
            <person name="Andreopoulos B."/>
            <person name="Barry K.W."/>
            <person name="Bonito G."/>
            <person name="Buee M."/>
            <person name="Carver A."/>
            <person name="Chen C."/>
            <person name="Cichocki N."/>
            <person name="Clum A."/>
            <person name="Culley D."/>
            <person name="Crous P.W."/>
            <person name="Fauchery L."/>
            <person name="Girlanda M."/>
            <person name="Hayes R."/>
            <person name="Keri Z."/>
            <person name="LaButti K."/>
            <person name="Lipzen A."/>
            <person name="Lombard V."/>
            <person name="Magnuson J."/>
            <person name="Maillard F."/>
            <person name="Morin E."/>
            <person name="Murat C."/>
            <person name="Nolan M."/>
            <person name="Ohm R."/>
            <person name="Pangilinan J."/>
            <person name="Pereira M."/>
            <person name="Perotto S."/>
            <person name="Peter M."/>
            <person name="Riley R."/>
            <person name="Sitrit Y."/>
            <person name="Stielow B."/>
            <person name="Szollosi G."/>
            <person name="Zifcakova L."/>
            <person name="Stursova M."/>
            <person name="Spatafora J.W."/>
            <person name="Tedersoo L."/>
            <person name="Vaario L.-M."/>
            <person name="Yamada A."/>
            <person name="Yan M."/>
            <person name="Wang P."/>
            <person name="Xu J."/>
            <person name="Bruns T."/>
            <person name="Baldrian P."/>
            <person name="Vilgalys R."/>
            <person name="Henrissat B."/>
            <person name="Grigoriev I.V."/>
            <person name="Hibbett D."/>
            <person name="Nagy L.G."/>
            <person name="Martin F.M."/>
        </authorList>
    </citation>
    <scope>NUCLEOTIDE SEQUENCE</scope>
    <source>
        <strain evidence="2">Prilba</strain>
    </source>
</reference>
<dbReference type="Proteomes" id="UP000759537">
    <property type="component" value="Unassembled WGS sequence"/>
</dbReference>
<protein>
    <recommendedName>
        <fullName evidence="1">Alfy-like armadillo-like repeat domain-containing protein</fullName>
    </recommendedName>
</protein>
<dbReference type="OrthoDB" id="26681at2759"/>
<proteinExistence type="predicted"/>